<name>A0A8C5E6A3_GOUWI</name>
<sequence length="245" mass="27080">MGLHQGRDTDPQGTPSTGPAWLCFPRVHGSSSSSSSPIRLPANIGKPELPVTGWERIRSLFDRDVTQRAPEELTTLVSCGFLGGVVGFVYGGIPAARHARLRYIQNSQAEMYSSRLDAVRSAHNAAIRGFVRYGWRWSWRVAVIVSMFSTVNTALCVYRDVDALSHYVTAGAVTVGLFRINLGLRGLVAGGLIGAVLGIPFMFFLLMKLKVIMQEKLKTDLDLKYDLEQRPRSHIERKCCSMVPV</sequence>
<comment type="function">
    <text evidence="6">Chaperone protein involved in the assembly of the mitochondrial NADH:ubiquinone oxidoreductase complex (complex I). Participates in constructing the membrane arm of complex I.</text>
</comment>
<proteinExistence type="inferred from homology"/>
<evidence type="ECO:0000313" key="12">
    <source>
        <dbReference type="Proteomes" id="UP000694680"/>
    </source>
</evidence>
<dbReference type="Ensembl" id="ENSGWIT00000014439.1">
    <property type="protein sequence ID" value="ENSGWIP00000012983.1"/>
    <property type="gene ID" value="ENSGWIG00000007494.1"/>
</dbReference>
<dbReference type="PANTHER" id="PTHR13002">
    <property type="entry name" value="C3ORF1 PROTEIN-RELATED"/>
    <property type="match status" value="1"/>
</dbReference>
<gene>
    <name evidence="11" type="primary">timmdc1</name>
</gene>
<accession>A0A8C5E6A3</accession>
<keyword evidence="5 10" id="KW-0472">Membrane</keyword>
<dbReference type="GO" id="GO:0016020">
    <property type="term" value="C:membrane"/>
    <property type="evidence" value="ECO:0007669"/>
    <property type="project" value="UniProtKB-SubCell"/>
</dbReference>
<comment type="similarity">
    <text evidence="2">Belongs to the Tim17/Tim22/Tim23 family.</text>
</comment>
<evidence type="ECO:0000256" key="4">
    <source>
        <dbReference type="ARBA" id="ARBA00022989"/>
    </source>
</evidence>
<evidence type="ECO:0000256" key="9">
    <source>
        <dbReference type="SAM" id="MobiDB-lite"/>
    </source>
</evidence>
<dbReference type="PANTHER" id="PTHR13002:SF1">
    <property type="entry name" value="COMPLEX I ASSEMBLY FACTOR TIMMDC1, MITOCHONDRIAL"/>
    <property type="match status" value="1"/>
</dbReference>
<keyword evidence="4 10" id="KW-1133">Transmembrane helix</keyword>
<feature type="region of interest" description="Disordered" evidence="9">
    <location>
        <begin position="1"/>
        <end position="20"/>
    </location>
</feature>
<reference evidence="11" key="2">
    <citation type="submission" date="2025-08" db="UniProtKB">
        <authorList>
            <consortium name="Ensembl"/>
        </authorList>
    </citation>
    <scope>IDENTIFICATION</scope>
</reference>
<protein>
    <recommendedName>
        <fullName evidence="7">Complex I assembly factor TIMMDC1, mitochondrial</fullName>
    </recommendedName>
    <alternativeName>
        <fullName evidence="8">Translocase of inner mitochondrial membrane domain-containing protein 1</fullName>
    </alternativeName>
</protein>
<evidence type="ECO:0000256" key="6">
    <source>
        <dbReference type="ARBA" id="ARBA00037236"/>
    </source>
</evidence>
<feature type="transmembrane region" description="Helical" evidence="10">
    <location>
        <begin position="188"/>
        <end position="207"/>
    </location>
</feature>
<evidence type="ECO:0000256" key="2">
    <source>
        <dbReference type="ARBA" id="ARBA00008444"/>
    </source>
</evidence>
<feature type="compositionally biased region" description="Basic and acidic residues" evidence="9">
    <location>
        <begin position="1"/>
        <end position="10"/>
    </location>
</feature>
<organism evidence="11 12">
    <name type="scientific">Gouania willdenowi</name>
    <name type="common">Blunt-snouted clingfish</name>
    <name type="synonym">Lepadogaster willdenowi</name>
    <dbReference type="NCBI Taxonomy" id="441366"/>
    <lineage>
        <taxon>Eukaryota</taxon>
        <taxon>Metazoa</taxon>
        <taxon>Chordata</taxon>
        <taxon>Craniata</taxon>
        <taxon>Vertebrata</taxon>
        <taxon>Euteleostomi</taxon>
        <taxon>Actinopterygii</taxon>
        <taxon>Neopterygii</taxon>
        <taxon>Teleostei</taxon>
        <taxon>Neoteleostei</taxon>
        <taxon>Acanthomorphata</taxon>
        <taxon>Ovalentaria</taxon>
        <taxon>Blenniimorphae</taxon>
        <taxon>Blenniiformes</taxon>
        <taxon>Gobiesocoidei</taxon>
        <taxon>Gobiesocidae</taxon>
        <taxon>Gobiesocinae</taxon>
        <taxon>Gouania</taxon>
    </lineage>
</organism>
<evidence type="ECO:0000256" key="1">
    <source>
        <dbReference type="ARBA" id="ARBA00004141"/>
    </source>
</evidence>
<evidence type="ECO:0000313" key="11">
    <source>
        <dbReference type="Ensembl" id="ENSGWIP00000012983.1"/>
    </source>
</evidence>
<reference evidence="11" key="3">
    <citation type="submission" date="2025-09" db="UniProtKB">
        <authorList>
            <consortium name="Ensembl"/>
        </authorList>
    </citation>
    <scope>IDENTIFICATION</scope>
</reference>
<dbReference type="GO" id="GO:0005739">
    <property type="term" value="C:mitochondrion"/>
    <property type="evidence" value="ECO:0007669"/>
    <property type="project" value="TreeGrafter"/>
</dbReference>
<evidence type="ECO:0000256" key="3">
    <source>
        <dbReference type="ARBA" id="ARBA00022692"/>
    </source>
</evidence>
<feature type="transmembrane region" description="Helical" evidence="10">
    <location>
        <begin position="73"/>
        <end position="93"/>
    </location>
</feature>
<dbReference type="GO" id="GO:0032981">
    <property type="term" value="P:mitochondrial respiratory chain complex I assembly"/>
    <property type="evidence" value="ECO:0007669"/>
    <property type="project" value="InterPro"/>
</dbReference>
<feature type="transmembrane region" description="Helical" evidence="10">
    <location>
        <begin position="137"/>
        <end position="157"/>
    </location>
</feature>
<dbReference type="Pfam" id="PF02466">
    <property type="entry name" value="Tim17"/>
    <property type="match status" value="1"/>
</dbReference>
<evidence type="ECO:0000256" key="10">
    <source>
        <dbReference type="SAM" id="Phobius"/>
    </source>
</evidence>
<comment type="subcellular location">
    <subcellularLocation>
        <location evidence="1">Membrane</location>
        <topology evidence="1">Multi-pass membrane protein</topology>
    </subcellularLocation>
</comment>
<reference evidence="11" key="1">
    <citation type="submission" date="2020-06" db="EMBL/GenBank/DDBJ databases">
        <authorList>
            <consortium name="Wellcome Sanger Institute Data Sharing"/>
        </authorList>
    </citation>
    <scope>NUCLEOTIDE SEQUENCE [LARGE SCALE GENOMIC DNA]</scope>
</reference>
<evidence type="ECO:0000256" key="7">
    <source>
        <dbReference type="ARBA" id="ARBA00040778"/>
    </source>
</evidence>
<evidence type="ECO:0000256" key="5">
    <source>
        <dbReference type="ARBA" id="ARBA00023136"/>
    </source>
</evidence>
<keyword evidence="3 10" id="KW-0812">Transmembrane</keyword>
<keyword evidence="12" id="KW-1185">Reference proteome</keyword>
<evidence type="ECO:0000256" key="8">
    <source>
        <dbReference type="ARBA" id="ARBA00041344"/>
    </source>
</evidence>
<dbReference type="Proteomes" id="UP000694680">
    <property type="component" value="Chromosome 2"/>
</dbReference>
<dbReference type="AlphaFoldDB" id="A0A8C5E6A3"/>
<dbReference type="InterPro" id="IPR055299">
    <property type="entry name" value="TIMMDC1"/>
</dbReference>